<evidence type="ECO:0000313" key="12">
    <source>
        <dbReference type="Proteomes" id="UP001287286"/>
    </source>
</evidence>
<feature type="region of interest" description="Disordered" evidence="10">
    <location>
        <begin position="1"/>
        <end position="41"/>
    </location>
</feature>
<evidence type="ECO:0000256" key="5">
    <source>
        <dbReference type="ARBA" id="ARBA00022927"/>
    </source>
</evidence>
<keyword evidence="2" id="KW-0813">Transport</keyword>
<evidence type="ECO:0000256" key="7">
    <source>
        <dbReference type="ARBA" id="ARBA00023128"/>
    </source>
</evidence>
<comment type="similarity">
    <text evidence="9">Belongs to the Tom5 family.</text>
</comment>
<evidence type="ECO:0000256" key="9">
    <source>
        <dbReference type="ARBA" id="ARBA00025716"/>
    </source>
</evidence>
<comment type="subcellular location">
    <subcellularLocation>
        <location evidence="1">Mitochondrion outer membrane</location>
        <topology evidence="1">Single-pass membrane protein</topology>
    </subcellularLocation>
</comment>
<evidence type="ECO:0000256" key="2">
    <source>
        <dbReference type="ARBA" id="ARBA00022448"/>
    </source>
</evidence>
<keyword evidence="5" id="KW-0653">Protein transport</keyword>
<proteinExistence type="inferred from homology"/>
<dbReference type="InterPro" id="IPR019603">
    <property type="entry name" value="Tom5"/>
</dbReference>
<evidence type="ECO:0000313" key="11">
    <source>
        <dbReference type="EMBL" id="KAK4082544.1"/>
    </source>
</evidence>
<keyword evidence="4" id="KW-1000">Mitochondrion outer membrane</keyword>
<keyword evidence="8" id="KW-0472">Membrane</keyword>
<name>A0ABR0BKC7_PURLI</name>
<evidence type="ECO:0000256" key="6">
    <source>
        <dbReference type="ARBA" id="ARBA00022989"/>
    </source>
</evidence>
<evidence type="ECO:0000256" key="1">
    <source>
        <dbReference type="ARBA" id="ARBA00004572"/>
    </source>
</evidence>
<protein>
    <submittedName>
        <fullName evidence="11">Uncharacterized protein</fullName>
    </submittedName>
</protein>
<organism evidence="11 12">
    <name type="scientific">Purpureocillium lilacinum</name>
    <name type="common">Paecilomyces lilacinus</name>
    <dbReference type="NCBI Taxonomy" id="33203"/>
    <lineage>
        <taxon>Eukaryota</taxon>
        <taxon>Fungi</taxon>
        <taxon>Dikarya</taxon>
        <taxon>Ascomycota</taxon>
        <taxon>Pezizomycotina</taxon>
        <taxon>Sordariomycetes</taxon>
        <taxon>Hypocreomycetidae</taxon>
        <taxon>Hypocreales</taxon>
        <taxon>Ophiocordycipitaceae</taxon>
        <taxon>Purpureocillium</taxon>
    </lineage>
</organism>
<keyword evidence="12" id="KW-1185">Reference proteome</keyword>
<evidence type="ECO:0000256" key="10">
    <source>
        <dbReference type="SAM" id="MobiDB-lite"/>
    </source>
</evidence>
<dbReference type="Pfam" id="PF10642">
    <property type="entry name" value="Tom5"/>
    <property type="match status" value="1"/>
</dbReference>
<sequence length="158" mass="16891">MAGPPSRQSPPQRAPGARTPGDGTGNSPLRSRPLGSAAPQQALYQSAARLPSFRVRRASPPVTAPAASAARLLLAEVALLLRNLPVLPTTRHHHHTPRTPQIAIPFVTMFGGFAPPQQSPEEIRAMEAEATFTVQQVVATAFMLYLSPFAIDMASRIL</sequence>
<keyword evidence="7" id="KW-0496">Mitochondrion</keyword>
<reference evidence="11 12" key="1">
    <citation type="journal article" date="2024" name="Microbiol. Resour. Announc.">
        <title>Genome annotations for the ascomycete fungi Trichoderma harzianum, Trichoderma aggressivum, and Purpureocillium lilacinum.</title>
        <authorList>
            <person name="Beijen E.P.W."/>
            <person name="Ohm R.A."/>
        </authorList>
    </citation>
    <scope>NUCLEOTIDE SEQUENCE [LARGE SCALE GENOMIC DNA]</scope>
    <source>
        <strain evidence="11 12">CBS 150709</strain>
    </source>
</reference>
<dbReference type="EMBL" id="JAWRVI010000064">
    <property type="protein sequence ID" value="KAK4082544.1"/>
    <property type="molecule type" value="Genomic_DNA"/>
</dbReference>
<keyword evidence="3" id="KW-0812">Transmembrane</keyword>
<dbReference type="Proteomes" id="UP001287286">
    <property type="component" value="Unassembled WGS sequence"/>
</dbReference>
<evidence type="ECO:0000256" key="8">
    <source>
        <dbReference type="ARBA" id="ARBA00023136"/>
    </source>
</evidence>
<keyword evidence="6" id="KW-1133">Transmembrane helix</keyword>
<comment type="caution">
    <text evidence="11">The sequence shown here is derived from an EMBL/GenBank/DDBJ whole genome shotgun (WGS) entry which is preliminary data.</text>
</comment>
<evidence type="ECO:0000256" key="4">
    <source>
        <dbReference type="ARBA" id="ARBA00022787"/>
    </source>
</evidence>
<feature type="compositionally biased region" description="Low complexity" evidence="10">
    <location>
        <begin position="1"/>
        <end position="16"/>
    </location>
</feature>
<gene>
    <name evidence="11" type="ORF">Purlil1_11202</name>
</gene>
<evidence type="ECO:0000256" key="3">
    <source>
        <dbReference type="ARBA" id="ARBA00022692"/>
    </source>
</evidence>
<accession>A0ABR0BKC7</accession>